<dbReference type="Proteomes" id="UP001221757">
    <property type="component" value="Unassembled WGS sequence"/>
</dbReference>
<protein>
    <submittedName>
        <fullName evidence="2">Uncharacterized protein</fullName>
    </submittedName>
</protein>
<proteinExistence type="predicted"/>
<reference evidence="2" key="1">
    <citation type="submission" date="2023-03" db="EMBL/GenBank/DDBJ databases">
        <title>Massive genome expansion in bonnet fungi (Mycena s.s.) driven by repeated elements and novel gene families across ecological guilds.</title>
        <authorList>
            <consortium name="Lawrence Berkeley National Laboratory"/>
            <person name="Harder C.B."/>
            <person name="Miyauchi S."/>
            <person name="Viragh M."/>
            <person name="Kuo A."/>
            <person name="Thoen E."/>
            <person name="Andreopoulos B."/>
            <person name="Lu D."/>
            <person name="Skrede I."/>
            <person name="Drula E."/>
            <person name="Henrissat B."/>
            <person name="Morin E."/>
            <person name="Kohler A."/>
            <person name="Barry K."/>
            <person name="LaButti K."/>
            <person name="Morin E."/>
            <person name="Salamov A."/>
            <person name="Lipzen A."/>
            <person name="Mereny Z."/>
            <person name="Hegedus B."/>
            <person name="Baldrian P."/>
            <person name="Stursova M."/>
            <person name="Weitz H."/>
            <person name="Taylor A."/>
            <person name="Grigoriev I.V."/>
            <person name="Nagy L.G."/>
            <person name="Martin F."/>
            <person name="Kauserud H."/>
        </authorList>
    </citation>
    <scope>NUCLEOTIDE SEQUENCE</scope>
    <source>
        <strain evidence="2">CBHHK067</strain>
    </source>
</reference>
<feature type="compositionally biased region" description="Low complexity" evidence="1">
    <location>
        <begin position="364"/>
        <end position="373"/>
    </location>
</feature>
<name>A0AAD7FZU5_MYCRO</name>
<sequence>MRESYAEKIAPVVAEKWAEERSRRAAAGESAGKEPKAGFRAQVVRDVFAKLRKEEQKGLGDRAKEDAVAAKGAYASALKTLQRRTQLRVRKALGEFMGPILQGLNAYTGLHSTLILGGPMPQFGGELRTTHVSYGRNNTNLAQHWPQWDKPRFAASVQEFMVEYLNTAFTAEDCANAALVGPDLSGAKYTIAPGGGAASNPGSDSDSDSDSDDDDLELWNSDDEEEEARPCKKAKHAKTPQAGPSGASSVQAPPAVLERMREQLEYEAERVRNKAALKEAGEGLRLAFVDLMGSMGAPGSLATAPVPSAPAVARSRPKPKAKPRLAAASVPRRSTRARGTQGAQGDSEMVDVEQDQGQEQDKATTTTTPLTSTNAGSPSGALTTTIPGAMTITSVPSATNLMPAATPPPPPAVTVAPTPVIPSATSATPITPSTTIPGATTITTVSSATTLTPVVTLLPPGTPPRAATPVAPTLVIASANSATPITPASTALPATPAAPTLVIHSTSAPTLSPPGTPPPAATTQVIPSATSATTPITPLSTAPASLDDTGPVRGSAPIEMSAERLTLMPCPPSAPPWFVDGRAVLSKQDLGCHFDALIAAWTRIEYASRFEHGPTNLSSKGRPAQLGIWIAGGWGRRGSLPVISDVALFAEKWGLWWTSLQPGWREKGRDGKWSSGGEYGEGGKDWGPLYQWGVNGTLTLLAGLYFWGCALKAGVHDSEVGMGEWEDAVADVTWMLEGMATYYEKFNRRF</sequence>
<feature type="compositionally biased region" description="Acidic residues" evidence="1">
    <location>
        <begin position="348"/>
        <end position="358"/>
    </location>
</feature>
<dbReference type="EMBL" id="JARKIE010000348">
    <property type="protein sequence ID" value="KAJ7652316.1"/>
    <property type="molecule type" value="Genomic_DNA"/>
</dbReference>
<feature type="compositionally biased region" description="Low complexity" evidence="1">
    <location>
        <begin position="301"/>
        <end position="314"/>
    </location>
</feature>
<dbReference type="AlphaFoldDB" id="A0AAD7FZU5"/>
<evidence type="ECO:0000313" key="3">
    <source>
        <dbReference type="Proteomes" id="UP001221757"/>
    </source>
</evidence>
<feature type="compositionally biased region" description="Acidic residues" evidence="1">
    <location>
        <begin position="205"/>
        <end position="227"/>
    </location>
</feature>
<accession>A0AAD7FZU5</accession>
<comment type="caution">
    <text evidence="2">The sequence shown here is derived from an EMBL/GenBank/DDBJ whole genome shotgun (WGS) entry which is preliminary data.</text>
</comment>
<keyword evidence="3" id="KW-1185">Reference proteome</keyword>
<organism evidence="2 3">
    <name type="scientific">Mycena rosella</name>
    <name type="common">Pink bonnet</name>
    <name type="synonym">Agaricus rosellus</name>
    <dbReference type="NCBI Taxonomy" id="1033263"/>
    <lineage>
        <taxon>Eukaryota</taxon>
        <taxon>Fungi</taxon>
        <taxon>Dikarya</taxon>
        <taxon>Basidiomycota</taxon>
        <taxon>Agaricomycotina</taxon>
        <taxon>Agaricomycetes</taxon>
        <taxon>Agaricomycetidae</taxon>
        <taxon>Agaricales</taxon>
        <taxon>Marasmiineae</taxon>
        <taxon>Mycenaceae</taxon>
        <taxon>Mycena</taxon>
    </lineage>
</organism>
<evidence type="ECO:0000313" key="2">
    <source>
        <dbReference type="EMBL" id="KAJ7652316.1"/>
    </source>
</evidence>
<feature type="compositionally biased region" description="Polar residues" evidence="1">
    <location>
        <begin position="374"/>
        <end position="383"/>
    </location>
</feature>
<gene>
    <name evidence="2" type="ORF">B0H17DRAFT_1214982</name>
</gene>
<feature type="region of interest" description="Disordered" evidence="1">
    <location>
        <begin position="195"/>
        <end position="254"/>
    </location>
</feature>
<feature type="compositionally biased region" description="Low complexity" evidence="1">
    <location>
        <begin position="532"/>
        <end position="545"/>
    </location>
</feature>
<feature type="region of interest" description="Disordered" evidence="1">
    <location>
        <begin position="532"/>
        <end position="551"/>
    </location>
</feature>
<evidence type="ECO:0000256" key="1">
    <source>
        <dbReference type="SAM" id="MobiDB-lite"/>
    </source>
</evidence>
<feature type="region of interest" description="Disordered" evidence="1">
    <location>
        <begin position="301"/>
        <end position="383"/>
    </location>
</feature>